<keyword evidence="1" id="KW-0472">Membrane</keyword>
<dbReference type="EMBL" id="JAYKXN010000001">
    <property type="protein sequence ID" value="KAK7317547.1"/>
    <property type="molecule type" value="Genomic_DNA"/>
</dbReference>
<keyword evidence="3" id="KW-1185">Reference proteome</keyword>
<dbReference type="Proteomes" id="UP001359559">
    <property type="component" value="Unassembled WGS sequence"/>
</dbReference>
<comment type="caution">
    <text evidence="2">The sequence shown here is derived from an EMBL/GenBank/DDBJ whole genome shotgun (WGS) entry which is preliminary data.</text>
</comment>
<evidence type="ECO:0000313" key="3">
    <source>
        <dbReference type="Proteomes" id="UP001359559"/>
    </source>
</evidence>
<reference evidence="2 3" key="1">
    <citation type="submission" date="2024-01" db="EMBL/GenBank/DDBJ databases">
        <title>The genomes of 5 underutilized Papilionoideae crops provide insights into root nodulation and disease resistance.</title>
        <authorList>
            <person name="Yuan L."/>
        </authorList>
    </citation>
    <scope>NUCLEOTIDE SEQUENCE [LARGE SCALE GENOMIC DNA]</scope>
    <source>
        <strain evidence="2">LY-2023</strain>
        <tissue evidence="2">Leaf</tissue>
    </source>
</reference>
<protein>
    <submittedName>
        <fullName evidence="2">Uncharacterized protein</fullName>
    </submittedName>
</protein>
<name>A0AAN9KHI1_CLITE</name>
<keyword evidence="1" id="KW-0812">Transmembrane</keyword>
<dbReference type="AlphaFoldDB" id="A0AAN9KHI1"/>
<organism evidence="2 3">
    <name type="scientific">Clitoria ternatea</name>
    <name type="common">Butterfly pea</name>
    <dbReference type="NCBI Taxonomy" id="43366"/>
    <lineage>
        <taxon>Eukaryota</taxon>
        <taxon>Viridiplantae</taxon>
        <taxon>Streptophyta</taxon>
        <taxon>Embryophyta</taxon>
        <taxon>Tracheophyta</taxon>
        <taxon>Spermatophyta</taxon>
        <taxon>Magnoliopsida</taxon>
        <taxon>eudicotyledons</taxon>
        <taxon>Gunneridae</taxon>
        <taxon>Pentapetalae</taxon>
        <taxon>rosids</taxon>
        <taxon>fabids</taxon>
        <taxon>Fabales</taxon>
        <taxon>Fabaceae</taxon>
        <taxon>Papilionoideae</taxon>
        <taxon>50 kb inversion clade</taxon>
        <taxon>NPAAA clade</taxon>
        <taxon>indigoferoid/millettioid clade</taxon>
        <taxon>Phaseoleae</taxon>
        <taxon>Clitoria</taxon>
    </lineage>
</organism>
<evidence type="ECO:0000256" key="1">
    <source>
        <dbReference type="SAM" id="Phobius"/>
    </source>
</evidence>
<evidence type="ECO:0000313" key="2">
    <source>
        <dbReference type="EMBL" id="KAK7317547.1"/>
    </source>
</evidence>
<keyword evidence="1" id="KW-1133">Transmembrane helix</keyword>
<accession>A0AAN9KHI1</accession>
<gene>
    <name evidence="2" type="ORF">RJT34_01880</name>
</gene>
<feature type="transmembrane region" description="Helical" evidence="1">
    <location>
        <begin position="28"/>
        <end position="48"/>
    </location>
</feature>
<proteinExistence type="predicted"/>
<sequence length="66" mass="7798">MLLVATMYAVWCSKVVLEKKKRWFQLQNGSWILLNKYYNTLLIFLFSFSRRGKKGMIVICALISFS</sequence>